<dbReference type="InterPro" id="IPR014717">
    <property type="entry name" value="Transl_elong_EF1B/ribsomal_bS6"/>
</dbReference>
<gene>
    <name evidence="3" type="ORF">E3O11_10965</name>
    <name evidence="2" type="ORF">SAMN05216274_112118</name>
</gene>
<evidence type="ECO:0000256" key="1">
    <source>
        <dbReference type="SAM" id="Phobius"/>
    </source>
</evidence>
<reference evidence="2 4" key="1">
    <citation type="submission" date="2016-10" db="EMBL/GenBank/DDBJ databases">
        <authorList>
            <person name="Varghese N."/>
            <person name="Submissions S."/>
        </authorList>
    </citation>
    <scope>NUCLEOTIDE SEQUENCE [LARGE SCALE GENOMIC DNA]</scope>
    <source>
        <strain evidence="2 4">GMCC 1.11211</strain>
    </source>
</reference>
<dbReference type="PANTHER" id="PTHR39555:SF1">
    <property type="entry name" value="TYPE IV PILUS INNER MEMBRANE COMPONENT PILO"/>
    <property type="match status" value="1"/>
</dbReference>
<evidence type="ECO:0000313" key="3">
    <source>
        <dbReference type="EMBL" id="TFB83356.1"/>
    </source>
</evidence>
<dbReference type="PANTHER" id="PTHR39555">
    <property type="entry name" value="FIMBRIAL ASSEMBLY PROTEIN PILO-LIKE PROTEIN-RELATED"/>
    <property type="match status" value="1"/>
</dbReference>
<dbReference type="Proteomes" id="UP000297963">
    <property type="component" value="Unassembled WGS sequence"/>
</dbReference>
<feature type="transmembrane region" description="Helical" evidence="1">
    <location>
        <begin position="6"/>
        <end position="27"/>
    </location>
</feature>
<dbReference type="Pfam" id="PF04350">
    <property type="entry name" value="PilO"/>
    <property type="match status" value="1"/>
</dbReference>
<dbReference type="EMBL" id="SOFE01000022">
    <property type="protein sequence ID" value="TFB83356.1"/>
    <property type="molecule type" value="Genomic_DNA"/>
</dbReference>
<dbReference type="Gene3D" id="3.30.70.60">
    <property type="match status" value="1"/>
</dbReference>
<evidence type="ECO:0000313" key="4">
    <source>
        <dbReference type="Proteomes" id="UP000199681"/>
    </source>
</evidence>
<dbReference type="EMBL" id="FOPW01000012">
    <property type="protein sequence ID" value="SFH71764.1"/>
    <property type="molecule type" value="Genomic_DNA"/>
</dbReference>
<proteinExistence type="predicted"/>
<dbReference type="InterPro" id="IPR007445">
    <property type="entry name" value="PilO"/>
</dbReference>
<reference evidence="3 5" key="2">
    <citation type="submission" date="2019-03" db="EMBL/GenBank/DDBJ databases">
        <title>Genomics of glacier-inhabiting Cryobacterium strains.</title>
        <authorList>
            <person name="Liu Q."/>
            <person name="Xin Y.-H."/>
        </authorList>
    </citation>
    <scope>NUCLEOTIDE SEQUENCE [LARGE SCALE GENOMIC DNA]</scope>
    <source>
        <strain evidence="3 5">Hh34</strain>
    </source>
</reference>
<keyword evidence="1" id="KW-0472">Membrane</keyword>
<sequence>MDKNKLWLIGSVLVTSVIVVLGVLLGVQPQLDSMNAADASRAAVQSTNAGHVALLARLKHDFEDLDALTATAEALAESVPSGSAMPAFVDQLDAQAQAVGLTLTGMTVTEAQAYVPLLPEVPAAATSTGSAAPDSEGASAAASSAAAAATPAPVALITESNFAAFPLQITVTGTYAQVLEFVASVQSGSRLFLVHGIDTAQASGEETLVDATISGLVYSLVAATTSVG</sequence>
<dbReference type="Proteomes" id="UP000199681">
    <property type="component" value="Unassembled WGS sequence"/>
</dbReference>
<evidence type="ECO:0000313" key="2">
    <source>
        <dbReference type="EMBL" id="SFH71764.1"/>
    </source>
</evidence>
<dbReference type="STRING" id="995038.SAMN05216274_112118"/>
<keyword evidence="1" id="KW-1133">Transmembrane helix</keyword>
<name>A0A1I3CB28_9MICO</name>
<comment type="caution">
    <text evidence="3">The sequence shown here is derived from an EMBL/GenBank/DDBJ whole genome shotgun (WGS) entry which is preliminary data.</text>
</comment>
<dbReference type="AlphaFoldDB" id="A0A1I3CB28"/>
<dbReference type="RefSeq" id="WP_092451169.1">
    <property type="nucleotide sequence ID" value="NZ_BKAC01000011.1"/>
</dbReference>
<organism evidence="3 5">
    <name type="scientific">Cryobacterium levicorallinum</name>
    <dbReference type="NCBI Taxonomy" id="995038"/>
    <lineage>
        <taxon>Bacteria</taxon>
        <taxon>Bacillati</taxon>
        <taxon>Actinomycetota</taxon>
        <taxon>Actinomycetes</taxon>
        <taxon>Micrococcales</taxon>
        <taxon>Microbacteriaceae</taxon>
        <taxon>Cryobacterium</taxon>
    </lineage>
</organism>
<keyword evidence="1" id="KW-0812">Transmembrane</keyword>
<protein>
    <submittedName>
        <fullName evidence="2">Tfp pilus assembly protein PilO</fullName>
    </submittedName>
</protein>
<accession>A0A1I3CB28</accession>
<dbReference type="GO" id="GO:0043107">
    <property type="term" value="P:type IV pilus-dependent motility"/>
    <property type="evidence" value="ECO:0007669"/>
    <property type="project" value="InterPro"/>
</dbReference>
<evidence type="ECO:0000313" key="5">
    <source>
        <dbReference type="Proteomes" id="UP000297963"/>
    </source>
</evidence>
<dbReference type="GO" id="GO:0043683">
    <property type="term" value="P:type IV pilus assembly"/>
    <property type="evidence" value="ECO:0007669"/>
    <property type="project" value="InterPro"/>
</dbReference>
<keyword evidence="4" id="KW-1185">Reference proteome</keyword>